<evidence type="ECO:0000256" key="1">
    <source>
        <dbReference type="SAM" id="MobiDB-lite"/>
    </source>
</evidence>
<keyword evidence="3" id="KW-1185">Reference proteome</keyword>
<dbReference type="Proteomes" id="UP000215224">
    <property type="component" value="Chromosome"/>
</dbReference>
<dbReference type="KEGG" id="bcoh:BC6307_02005"/>
<gene>
    <name evidence="2" type="ORF">BC6307_02005</name>
</gene>
<organism evidence="2 3">
    <name type="scientific">Sutcliffiella cohnii</name>
    <dbReference type="NCBI Taxonomy" id="33932"/>
    <lineage>
        <taxon>Bacteria</taxon>
        <taxon>Bacillati</taxon>
        <taxon>Bacillota</taxon>
        <taxon>Bacilli</taxon>
        <taxon>Bacillales</taxon>
        <taxon>Bacillaceae</taxon>
        <taxon>Sutcliffiella</taxon>
    </lineage>
</organism>
<feature type="region of interest" description="Disordered" evidence="1">
    <location>
        <begin position="30"/>
        <end position="76"/>
    </location>
</feature>
<evidence type="ECO:0000313" key="2">
    <source>
        <dbReference type="EMBL" id="AST90141.1"/>
    </source>
</evidence>
<feature type="compositionally biased region" description="Basic and acidic residues" evidence="1">
    <location>
        <begin position="33"/>
        <end position="42"/>
    </location>
</feature>
<accession>A0A223KKY7</accession>
<reference evidence="2 3" key="1">
    <citation type="submission" date="2016-12" db="EMBL/GenBank/DDBJ databases">
        <title>The whole genome sequencing and assembly of Bacillus cohnii DSM 6307T strain.</title>
        <authorList>
            <person name="Lee Y.-J."/>
            <person name="Yi H."/>
            <person name="Bahn Y.-S."/>
            <person name="Kim J.F."/>
            <person name="Lee D.-W."/>
        </authorList>
    </citation>
    <scope>NUCLEOTIDE SEQUENCE [LARGE SCALE GENOMIC DNA]</scope>
    <source>
        <strain evidence="2 3">DSM 6307</strain>
    </source>
</reference>
<dbReference type="EMBL" id="CP018866">
    <property type="protein sequence ID" value="AST90141.1"/>
    <property type="molecule type" value="Genomic_DNA"/>
</dbReference>
<evidence type="ECO:0000313" key="3">
    <source>
        <dbReference type="Proteomes" id="UP000215224"/>
    </source>
</evidence>
<dbReference type="RefSeq" id="WP_066416343.1">
    <property type="nucleotide sequence ID" value="NZ_CP018866.1"/>
</dbReference>
<protein>
    <submittedName>
        <fullName evidence="2">Uncharacterized protein</fullName>
    </submittedName>
</protein>
<proteinExistence type="predicted"/>
<name>A0A223KKY7_9BACI</name>
<feature type="compositionally biased region" description="Basic and acidic residues" evidence="1">
    <location>
        <begin position="64"/>
        <end position="76"/>
    </location>
</feature>
<dbReference type="AlphaFoldDB" id="A0A223KKY7"/>
<dbReference type="STRING" id="1314751.GCA_001591425_02396"/>
<sequence>MKRLIRAIKANYEFYVDVYERIWGSGNTQYEQQQKEEKKINDSKIIPFDPKRASKRNKFNNVRDVTKEYDKKNQIK</sequence>